<dbReference type="AlphaFoldDB" id="A0A8H6XJ03"/>
<dbReference type="SUPFAM" id="SSF51905">
    <property type="entry name" value="FAD/NAD(P)-binding domain"/>
    <property type="match status" value="1"/>
</dbReference>
<evidence type="ECO:0000256" key="1">
    <source>
        <dbReference type="ARBA" id="ARBA00001974"/>
    </source>
</evidence>
<evidence type="ECO:0000256" key="4">
    <source>
        <dbReference type="ARBA" id="ARBA00022827"/>
    </source>
</evidence>
<evidence type="ECO:0000313" key="6">
    <source>
        <dbReference type="EMBL" id="KAF7342405.1"/>
    </source>
</evidence>
<dbReference type="OrthoDB" id="269227at2759"/>
<keyword evidence="3" id="KW-0285">Flavoprotein</keyword>
<dbReference type="Proteomes" id="UP000620124">
    <property type="component" value="Unassembled WGS sequence"/>
</dbReference>
<name>A0A8H6XJ03_9AGAR</name>
<dbReference type="GO" id="GO:0016491">
    <property type="term" value="F:oxidoreductase activity"/>
    <property type="evidence" value="ECO:0007669"/>
    <property type="project" value="UniProtKB-KW"/>
</dbReference>
<evidence type="ECO:0000256" key="3">
    <source>
        <dbReference type="ARBA" id="ARBA00022630"/>
    </source>
</evidence>
<comment type="caution">
    <text evidence="6">The sequence shown here is derived from an EMBL/GenBank/DDBJ whole genome shotgun (WGS) entry which is preliminary data.</text>
</comment>
<dbReference type="InterPro" id="IPR051473">
    <property type="entry name" value="P2Ox-like"/>
</dbReference>
<comment type="similarity">
    <text evidence="2">Belongs to the GMC oxidoreductase family.</text>
</comment>
<comment type="cofactor">
    <cofactor evidence="1">
        <name>FAD</name>
        <dbReference type="ChEBI" id="CHEBI:57692"/>
    </cofactor>
</comment>
<dbReference type="Gene3D" id="3.50.50.60">
    <property type="entry name" value="FAD/NAD(P)-binding domain"/>
    <property type="match status" value="1"/>
</dbReference>
<dbReference type="InterPro" id="IPR036188">
    <property type="entry name" value="FAD/NAD-bd_sf"/>
</dbReference>
<dbReference type="EMBL" id="JACAZI010000017">
    <property type="protein sequence ID" value="KAF7342405.1"/>
    <property type="molecule type" value="Genomic_DNA"/>
</dbReference>
<evidence type="ECO:0000256" key="5">
    <source>
        <dbReference type="ARBA" id="ARBA00023002"/>
    </source>
</evidence>
<dbReference type="PANTHER" id="PTHR42784:SF1">
    <property type="entry name" value="PYRANOSE 2-OXIDASE"/>
    <property type="match status" value="1"/>
</dbReference>
<gene>
    <name evidence="6" type="ORF">MVEN_01829500</name>
</gene>
<keyword evidence="7" id="KW-1185">Reference proteome</keyword>
<accession>A0A8H6XJ03</accession>
<reference evidence="6" key="1">
    <citation type="submission" date="2020-05" db="EMBL/GenBank/DDBJ databases">
        <title>Mycena genomes resolve the evolution of fungal bioluminescence.</title>
        <authorList>
            <person name="Tsai I.J."/>
        </authorList>
    </citation>
    <scope>NUCLEOTIDE SEQUENCE</scope>
    <source>
        <strain evidence="6">CCC161011</strain>
    </source>
</reference>
<keyword evidence="4" id="KW-0274">FAD</keyword>
<keyword evidence="5" id="KW-0560">Oxidoreductase</keyword>
<protein>
    <submittedName>
        <fullName evidence="6">GMC oxidoreductase</fullName>
    </submittedName>
</protein>
<proteinExistence type="inferred from homology"/>
<sequence length="205" mass="22661">MAPVHVVHTNSGIKEFDVFIAGSGPIGATYARLLVDQGFNVVMVEIGDQETRQIAAHKKNEIVYQKDIDRFVRVIQGDLSTVSIPPSKAVMPTLDPAAWSDTKGDMSILEGRNPKQLDFNNLPAEAVTRTIGGMTSHWTCATPQFHKDVERPKIFTDDTTDQAEWAALYFAAEILIGTSVKEFDESIRHNVVLNALQKGVSRPRN</sequence>
<organism evidence="6 7">
    <name type="scientific">Mycena venus</name>
    <dbReference type="NCBI Taxonomy" id="2733690"/>
    <lineage>
        <taxon>Eukaryota</taxon>
        <taxon>Fungi</taxon>
        <taxon>Dikarya</taxon>
        <taxon>Basidiomycota</taxon>
        <taxon>Agaricomycotina</taxon>
        <taxon>Agaricomycetes</taxon>
        <taxon>Agaricomycetidae</taxon>
        <taxon>Agaricales</taxon>
        <taxon>Marasmiineae</taxon>
        <taxon>Mycenaceae</taxon>
        <taxon>Mycena</taxon>
    </lineage>
</organism>
<dbReference type="PANTHER" id="PTHR42784">
    <property type="entry name" value="PYRANOSE 2-OXIDASE"/>
    <property type="match status" value="1"/>
</dbReference>
<evidence type="ECO:0000256" key="2">
    <source>
        <dbReference type="ARBA" id="ARBA00010790"/>
    </source>
</evidence>
<evidence type="ECO:0000313" key="7">
    <source>
        <dbReference type="Proteomes" id="UP000620124"/>
    </source>
</evidence>